<dbReference type="Pfam" id="PF08238">
    <property type="entry name" value="Sel1"/>
    <property type="match status" value="3"/>
</dbReference>
<dbReference type="Gene3D" id="1.20.930.20">
    <property type="entry name" value="Adaptor protein Cbl, N-terminal domain"/>
    <property type="match status" value="1"/>
</dbReference>
<dbReference type="Gene3D" id="1.10.510.10">
    <property type="entry name" value="Transferase(Phosphotransferase) domain 1"/>
    <property type="match status" value="1"/>
</dbReference>
<dbReference type="PROSITE" id="PS00109">
    <property type="entry name" value="PROTEIN_KINASE_TYR"/>
    <property type="match status" value="1"/>
</dbReference>
<keyword evidence="2" id="KW-0547">Nucleotide-binding</keyword>
<protein>
    <submittedName>
        <fullName evidence="6">8448_t:CDS:1</fullName>
    </submittedName>
</protein>
<dbReference type="GO" id="GO:0005524">
    <property type="term" value="F:ATP binding"/>
    <property type="evidence" value="ECO:0007669"/>
    <property type="project" value="UniProtKB-KW"/>
</dbReference>
<sequence>MNKEFIPSKFAFDIVGTYLPIIQSISIVANEINFIYVNAECNKEICGIMTNRVKSAEFALQMTIRNIVDEESFRQKSYQAALFHFENILINVKEFTKKVSKFKSFRKFSNAGEVKKNFEKLTLEYDACVKDLHFAIDIVSMFDKEEEYRKVDKALKDINETLKIFYAETHDFKCDAHYTNHKVQDVDNKLDILQRRIELLYKTQSDDELKKIDSSELTDPPYSSRNNIRAIKKIYKTMEVDCKDINQSNNTKSILVILQKLTPVLPYILHFYGLSKVDTRDVMVFEWAEYGSLKDLYDSYDIPWGRKIQIIRDICRGLVWLRSFDLYHHDLRCENVLVLRNLDPKLGNFKHAHMKEEEIKKISDAATTTFNWMAPELIQKYKEGKYKENIYRFNCEMFSFGMLIWELCYEKLPYKNWNPVKISNHVLGGNRERLVRGKFENTKDLKIQENFITIIENMWKQVPEQRIEVTKLHLILEELALSYQIRVEEPMLLKDGNYNFEGEEEDATSINLVINFEKGIELHKEKNYKEAWKCFEENADLGNISAKYWKGYYLSNGYDGVVKKDKEKAMELLKEAADNGDPYGYKLDDAQFRYVGLLIESLKNNADDEDTKQDKRKKILHYLKLAADNNNVTAMQLLGDIYINGKLEVQKNEELGSLYLKLAKINMN</sequence>
<dbReference type="PANTHER" id="PTHR44329">
    <property type="entry name" value="SERINE/THREONINE-PROTEIN KINASE TNNI3K-RELATED"/>
    <property type="match status" value="1"/>
</dbReference>
<keyword evidence="1" id="KW-0808">Transferase</keyword>
<dbReference type="CDD" id="cd21037">
    <property type="entry name" value="MLKL_NTD"/>
    <property type="match status" value="1"/>
</dbReference>
<dbReference type="InterPro" id="IPR011990">
    <property type="entry name" value="TPR-like_helical_dom_sf"/>
</dbReference>
<dbReference type="GO" id="GO:0007166">
    <property type="term" value="P:cell surface receptor signaling pathway"/>
    <property type="evidence" value="ECO:0007669"/>
    <property type="project" value="InterPro"/>
</dbReference>
<evidence type="ECO:0000256" key="1">
    <source>
        <dbReference type="ARBA" id="ARBA00022679"/>
    </source>
</evidence>
<evidence type="ECO:0000256" key="2">
    <source>
        <dbReference type="ARBA" id="ARBA00022741"/>
    </source>
</evidence>
<organism evidence="6 7">
    <name type="scientific">Acaulospora morrowiae</name>
    <dbReference type="NCBI Taxonomy" id="94023"/>
    <lineage>
        <taxon>Eukaryota</taxon>
        <taxon>Fungi</taxon>
        <taxon>Fungi incertae sedis</taxon>
        <taxon>Mucoromycota</taxon>
        <taxon>Glomeromycotina</taxon>
        <taxon>Glomeromycetes</taxon>
        <taxon>Diversisporales</taxon>
        <taxon>Acaulosporaceae</taxon>
        <taxon>Acaulospora</taxon>
    </lineage>
</organism>
<evidence type="ECO:0000259" key="5">
    <source>
        <dbReference type="PROSITE" id="PS50011"/>
    </source>
</evidence>
<comment type="caution">
    <text evidence="6">The sequence shown here is derived from an EMBL/GenBank/DDBJ whole genome shotgun (WGS) entry which is preliminary data.</text>
</comment>
<dbReference type="InterPro" id="IPR000719">
    <property type="entry name" value="Prot_kinase_dom"/>
</dbReference>
<dbReference type="PANTHER" id="PTHR44329:SF288">
    <property type="entry name" value="MITOGEN-ACTIVATED PROTEIN KINASE KINASE KINASE 20"/>
    <property type="match status" value="1"/>
</dbReference>
<reference evidence="6" key="1">
    <citation type="submission" date="2021-06" db="EMBL/GenBank/DDBJ databases">
        <authorList>
            <person name="Kallberg Y."/>
            <person name="Tangrot J."/>
            <person name="Rosling A."/>
        </authorList>
    </citation>
    <scope>NUCLEOTIDE SEQUENCE</scope>
    <source>
        <strain evidence="6">CL551</strain>
    </source>
</reference>
<accession>A0A9N9CLV0</accession>
<dbReference type="GO" id="GO:0004674">
    <property type="term" value="F:protein serine/threonine kinase activity"/>
    <property type="evidence" value="ECO:0007669"/>
    <property type="project" value="TreeGrafter"/>
</dbReference>
<dbReference type="InterPro" id="IPR051681">
    <property type="entry name" value="Ser/Thr_Kinases-Pseudokinases"/>
</dbReference>
<dbReference type="Pfam" id="PF00069">
    <property type="entry name" value="Pkinase"/>
    <property type="match status" value="1"/>
</dbReference>
<dbReference type="Proteomes" id="UP000789342">
    <property type="component" value="Unassembled WGS sequence"/>
</dbReference>
<dbReference type="InterPro" id="IPR011009">
    <property type="entry name" value="Kinase-like_dom_sf"/>
</dbReference>
<keyword evidence="7" id="KW-1185">Reference proteome</keyword>
<evidence type="ECO:0000256" key="3">
    <source>
        <dbReference type="ARBA" id="ARBA00022777"/>
    </source>
</evidence>
<dbReference type="SMART" id="SM00671">
    <property type="entry name" value="SEL1"/>
    <property type="match status" value="2"/>
</dbReference>
<proteinExistence type="predicted"/>
<dbReference type="InterPro" id="IPR008266">
    <property type="entry name" value="Tyr_kinase_AS"/>
</dbReference>
<dbReference type="PROSITE" id="PS50011">
    <property type="entry name" value="PROTEIN_KINASE_DOM"/>
    <property type="match status" value="1"/>
</dbReference>
<dbReference type="EMBL" id="CAJVPV010006632">
    <property type="protein sequence ID" value="CAG8607823.1"/>
    <property type="molecule type" value="Genomic_DNA"/>
</dbReference>
<dbReference type="InterPro" id="IPR006597">
    <property type="entry name" value="Sel1-like"/>
</dbReference>
<evidence type="ECO:0000256" key="4">
    <source>
        <dbReference type="ARBA" id="ARBA00022840"/>
    </source>
</evidence>
<keyword evidence="3" id="KW-0418">Kinase</keyword>
<name>A0A9N9CLV0_9GLOM</name>
<dbReference type="Gene3D" id="1.25.40.10">
    <property type="entry name" value="Tetratricopeptide repeat domain"/>
    <property type="match status" value="1"/>
</dbReference>
<dbReference type="InterPro" id="IPR036537">
    <property type="entry name" value="Adaptor_Cbl_N_dom_sf"/>
</dbReference>
<dbReference type="SUPFAM" id="SSF56112">
    <property type="entry name" value="Protein kinase-like (PK-like)"/>
    <property type="match status" value="1"/>
</dbReference>
<dbReference type="SUPFAM" id="SSF81901">
    <property type="entry name" value="HCP-like"/>
    <property type="match status" value="1"/>
</dbReference>
<evidence type="ECO:0000313" key="6">
    <source>
        <dbReference type="EMBL" id="CAG8607823.1"/>
    </source>
</evidence>
<keyword evidence="4" id="KW-0067">ATP-binding</keyword>
<feature type="domain" description="Protein kinase" evidence="5">
    <location>
        <begin position="206"/>
        <end position="476"/>
    </location>
</feature>
<dbReference type="InterPro" id="IPR059179">
    <property type="entry name" value="MLKL-like_MCAfunc"/>
</dbReference>
<gene>
    <name evidence="6" type="ORF">AMORRO_LOCUS8079</name>
</gene>
<dbReference type="AlphaFoldDB" id="A0A9N9CLV0"/>
<evidence type="ECO:0000313" key="7">
    <source>
        <dbReference type="Proteomes" id="UP000789342"/>
    </source>
</evidence>
<dbReference type="OrthoDB" id="2441194at2759"/>